<name>A0A512DAN0_9CELL</name>
<protein>
    <submittedName>
        <fullName evidence="10">Membrane protein</fullName>
    </submittedName>
</protein>
<keyword evidence="11" id="KW-1185">Reference proteome</keyword>
<proteinExistence type="inferred from homology"/>
<evidence type="ECO:0000256" key="7">
    <source>
        <dbReference type="SAM" id="MobiDB-lite"/>
    </source>
</evidence>
<feature type="transmembrane region" description="Helical" evidence="8">
    <location>
        <begin position="79"/>
        <end position="96"/>
    </location>
</feature>
<feature type="transmembrane region" description="Helical" evidence="8">
    <location>
        <begin position="192"/>
        <end position="212"/>
    </location>
</feature>
<evidence type="ECO:0000256" key="1">
    <source>
        <dbReference type="ARBA" id="ARBA00004651"/>
    </source>
</evidence>
<evidence type="ECO:0000259" key="9">
    <source>
        <dbReference type="Pfam" id="PF00892"/>
    </source>
</evidence>
<reference evidence="10 11" key="1">
    <citation type="submission" date="2019-07" db="EMBL/GenBank/DDBJ databases">
        <title>Whole genome shotgun sequence of Cellulomonas aerilata NBRC 106308.</title>
        <authorList>
            <person name="Hosoyama A."/>
            <person name="Uohara A."/>
            <person name="Ohji S."/>
            <person name="Ichikawa N."/>
        </authorList>
    </citation>
    <scope>NUCLEOTIDE SEQUENCE [LARGE SCALE GENOMIC DNA]</scope>
    <source>
        <strain evidence="10 11">NBRC 106308</strain>
    </source>
</reference>
<dbReference type="Proteomes" id="UP000321181">
    <property type="component" value="Unassembled WGS sequence"/>
</dbReference>
<feature type="domain" description="EamA" evidence="9">
    <location>
        <begin position="23"/>
        <end position="149"/>
    </location>
</feature>
<feature type="domain" description="EamA" evidence="9">
    <location>
        <begin position="162"/>
        <end position="291"/>
    </location>
</feature>
<comment type="similarity">
    <text evidence="2">Belongs to the EamA transporter family.</text>
</comment>
<feature type="transmembrane region" description="Helical" evidence="8">
    <location>
        <begin position="49"/>
        <end position="67"/>
    </location>
</feature>
<evidence type="ECO:0000256" key="2">
    <source>
        <dbReference type="ARBA" id="ARBA00007362"/>
    </source>
</evidence>
<dbReference type="InterPro" id="IPR051258">
    <property type="entry name" value="Diverse_Substrate_Transporter"/>
</dbReference>
<dbReference type="OrthoDB" id="3182968at2"/>
<evidence type="ECO:0000313" key="11">
    <source>
        <dbReference type="Proteomes" id="UP000321181"/>
    </source>
</evidence>
<dbReference type="SUPFAM" id="SSF103481">
    <property type="entry name" value="Multidrug resistance efflux transporter EmrE"/>
    <property type="match status" value="2"/>
</dbReference>
<feature type="transmembrane region" description="Helical" evidence="8">
    <location>
        <begin position="133"/>
        <end position="152"/>
    </location>
</feature>
<keyword evidence="4 8" id="KW-0812">Transmembrane</keyword>
<gene>
    <name evidence="10" type="ORF">CAE01nite_12570</name>
</gene>
<dbReference type="InterPro" id="IPR000620">
    <property type="entry name" value="EamA_dom"/>
</dbReference>
<evidence type="ECO:0000256" key="5">
    <source>
        <dbReference type="ARBA" id="ARBA00022989"/>
    </source>
</evidence>
<dbReference type="GO" id="GO:0005886">
    <property type="term" value="C:plasma membrane"/>
    <property type="evidence" value="ECO:0007669"/>
    <property type="project" value="UniProtKB-SubCell"/>
</dbReference>
<feature type="region of interest" description="Disordered" evidence="7">
    <location>
        <begin position="300"/>
        <end position="323"/>
    </location>
</feature>
<dbReference type="PANTHER" id="PTHR42920:SF5">
    <property type="entry name" value="EAMA DOMAIN-CONTAINING PROTEIN"/>
    <property type="match status" value="1"/>
</dbReference>
<comment type="caution">
    <text evidence="10">The sequence shown here is derived from an EMBL/GenBank/DDBJ whole genome shotgun (WGS) entry which is preliminary data.</text>
</comment>
<keyword evidence="6 8" id="KW-0472">Membrane</keyword>
<feature type="transmembrane region" description="Helical" evidence="8">
    <location>
        <begin position="108"/>
        <end position="126"/>
    </location>
</feature>
<sequence>MLHTRDRTAPLAGRAPLLSRPELALVGITALWGTTFLIVHTAMDHSGPLFFVGVRFVFAGLISVVIFRRVLRGLTRRELVAGSLIGVTIFLGYALQTVGLQTISSSTSAFLTALYVPLVPLLQWAAFRRPPSLPALVGVGLAFAGLLLLAGPDATGLSLSTGEALTLVSTVAIAAEIVLIGKYAGTVDLGRVTVVQLLVGGGLSLLAMPVFGEGVPSFSWVWVAAGLGLGAASCLIQLAMNWAQQSVSPTRATVIYAGEPVWAGVVGRLAGDRLPGLALAGAALIVAGVLVSELKPRGRNNRLTTADPPAAHPPPAPGTVTVP</sequence>
<dbReference type="InterPro" id="IPR037185">
    <property type="entry name" value="EmrE-like"/>
</dbReference>
<dbReference type="PANTHER" id="PTHR42920">
    <property type="entry name" value="OS03G0707200 PROTEIN-RELATED"/>
    <property type="match status" value="1"/>
</dbReference>
<dbReference type="Pfam" id="PF00892">
    <property type="entry name" value="EamA"/>
    <property type="match status" value="2"/>
</dbReference>
<feature type="transmembrane region" description="Helical" evidence="8">
    <location>
        <begin position="218"/>
        <end position="240"/>
    </location>
</feature>
<evidence type="ECO:0000256" key="8">
    <source>
        <dbReference type="SAM" id="Phobius"/>
    </source>
</evidence>
<evidence type="ECO:0000256" key="6">
    <source>
        <dbReference type="ARBA" id="ARBA00023136"/>
    </source>
</evidence>
<dbReference type="RefSeq" id="WP_146901622.1">
    <property type="nucleotide sequence ID" value="NZ_BAAARM010000002.1"/>
</dbReference>
<comment type="subcellular location">
    <subcellularLocation>
        <location evidence="1">Cell membrane</location>
        <topology evidence="1">Multi-pass membrane protein</topology>
    </subcellularLocation>
</comment>
<feature type="transmembrane region" description="Helical" evidence="8">
    <location>
        <begin position="276"/>
        <end position="294"/>
    </location>
</feature>
<keyword evidence="3" id="KW-1003">Cell membrane</keyword>
<dbReference type="AlphaFoldDB" id="A0A512DAN0"/>
<evidence type="ECO:0000313" key="10">
    <source>
        <dbReference type="EMBL" id="GEO33532.1"/>
    </source>
</evidence>
<keyword evidence="5 8" id="KW-1133">Transmembrane helix</keyword>
<feature type="transmembrane region" description="Helical" evidence="8">
    <location>
        <begin position="23"/>
        <end position="43"/>
    </location>
</feature>
<accession>A0A512DAN0</accession>
<evidence type="ECO:0000256" key="3">
    <source>
        <dbReference type="ARBA" id="ARBA00022475"/>
    </source>
</evidence>
<evidence type="ECO:0000256" key="4">
    <source>
        <dbReference type="ARBA" id="ARBA00022692"/>
    </source>
</evidence>
<dbReference type="EMBL" id="BJYY01000010">
    <property type="protein sequence ID" value="GEO33532.1"/>
    <property type="molecule type" value="Genomic_DNA"/>
</dbReference>
<organism evidence="10 11">
    <name type="scientific">Cellulomonas aerilata</name>
    <dbReference type="NCBI Taxonomy" id="515326"/>
    <lineage>
        <taxon>Bacteria</taxon>
        <taxon>Bacillati</taxon>
        <taxon>Actinomycetota</taxon>
        <taxon>Actinomycetes</taxon>
        <taxon>Micrococcales</taxon>
        <taxon>Cellulomonadaceae</taxon>
        <taxon>Cellulomonas</taxon>
    </lineage>
</organism>